<evidence type="ECO:0000256" key="10">
    <source>
        <dbReference type="ARBA" id="ARBA00023033"/>
    </source>
</evidence>
<feature type="chain" id="PRO_5013875491" description="Cytochrome P450" evidence="14">
    <location>
        <begin position="28"/>
        <end position="503"/>
    </location>
</feature>
<evidence type="ECO:0000256" key="3">
    <source>
        <dbReference type="ARBA" id="ARBA00010617"/>
    </source>
</evidence>
<evidence type="ECO:0000256" key="12">
    <source>
        <dbReference type="PIRSR" id="PIRSR602401-1"/>
    </source>
</evidence>
<dbReference type="OrthoDB" id="2789670at2759"/>
<protein>
    <recommendedName>
        <fullName evidence="17">Cytochrome P450</fullName>
    </recommendedName>
</protein>
<dbReference type="InterPro" id="IPR052306">
    <property type="entry name" value="CYP450_71D"/>
</dbReference>
<dbReference type="STRING" id="218851.A0A2G5EQS3"/>
<evidence type="ECO:0000256" key="6">
    <source>
        <dbReference type="ARBA" id="ARBA00022723"/>
    </source>
</evidence>
<evidence type="ECO:0000313" key="16">
    <source>
        <dbReference type="Proteomes" id="UP000230069"/>
    </source>
</evidence>
<evidence type="ECO:0000256" key="13">
    <source>
        <dbReference type="RuleBase" id="RU000461"/>
    </source>
</evidence>
<dbReference type="FunFam" id="1.10.630.10:FF:000008">
    <property type="entry name" value="Cytochrome P450 71D8"/>
    <property type="match status" value="1"/>
</dbReference>
<keyword evidence="7" id="KW-1133">Transmembrane helix</keyword>
<gene>
    <name evidence="15" type="ORF">AQUCO_00500197v1</name>
</gene>
<feature type="binding site" description="axial binding residue" evidence="12">
    <location>
        <position position="443"/>
    </location>
    <ligand>
        <name>heme</name>
        <dbReference type="ChEBI" id="CHEBI:30413"/>
    </ligand>
    <ligandPart>
        <name>Fe</name>
        <dbReference type="ChEBI" id="CHEBI:18248"/>
    </ligandPart>
</feature>
<sequence length="503" mass="56789">MELKQLTTFPFIFFLLMLVKISKKSRSTHSSSPLPPGPFKLPLLGHLHNLLGGLPHHKLKDLAKIHGPIMYLKLGETSAVVISSPGVAKQMMKTHDLMFVDRPFNLAANIMTYGSKDVIMAPYGEYWRQLRKICVLELLSAKKVQSLWSVRDEEVSHLIGRISLVTGSQMNLSESIFSLTNDITARAAFGKTFKDKEAFLSETKELIILGSGFSIADLFPSMKFLEVISGIKVKIETIHQKINMMLVDIINEHKEKRMKIGNIEGEVIDEDLVDVLLRIQEGGELEFPITMDSVKAVTLDMFMAGTDTSSTVLKWTFAELLRNPRVMIKAQAEVRLHFNGKKKIDQADINELNYLKLVIKESLRLHPPTPLLVPRECRETCEIEGYKIPKGSKVLVNAWAMGRDPENWKDPESFEPERFQDLSIDFKGTNFKYIPFGAGRRICPGILFGIANVELPLALLLYHFDWKLANGAKPEQLDMTEVFGSVVRLKQNLHVIPTSYSPS</sequence>
<keyword evidence="5" id="KW-0812">Transmembrane</keyword>
<evidence type="ECO:0000256" key="4">
    <source>
        <dbReference type="ARBA" id="ARBA00022617"/>
    </source>
</evidence>
<dbReference type="PANTHER" id="PTHR47953:SF19">
    <property type="entry name" value="OS06G0641600 PROTEIN"/>
    <property type="match status" value="1"/>
</dbReference>
<dbReference type="Gene3D" id="1.10.630.10">
    <property type="entry name" value="Cytochrome P450"/>
    <property type="match status" value="1"/>
</dbReference>
<keyword evidence="9 12" id="KW-0408">Iron</keyword>
<dbReference type="Proteomes" id="UP000230069">
    <property type="component" value="Unassembled WGS sequence"/>
</dbReference>
<dbReference type="InterPro" id="IPR002401">
    <property type="entry name" value="Cyt_P450_E_grp-I"/>
</dbReference>
<keyword evidence="8 13" id="KW-0560">Oxidoreductase</keyword>
<dbReference type="GO" id="GO:0016705">
    <property type="term" value="F:oxidoreductase activity, acting on paired donors, with incorporation or reduction of molecular oxygen"/>
    <property type="evidence" value="ECO:0007669"/>
    <property type="project" value="InterPro"/>
</dbReference>
<dbReference type="GO" id="GO:0005506">
    <property type="term" value="F:iron ion binding"/>
    <property type="evidence" value="ECO:0007669"/>
    <property type="project" value="InterPro"/>
</dbReference>
<evidence type="ECO:0000313" key="15">
    <source>
        <dbReference type="EMBL" id="PIA58090.1"/>
    </source>
</evidence>
<reference evidence="15 16" key="1">
    <citation type="submission" date="2017-09" db="EMBL/GenBank/DDBJ databases">
        <title>WGS assembly of Aquilegia coerulea Goldsmith.</title>
        <authorList>
            <person name="Hodges S."/>
            <person name="Kramer E."/>
            <person name="Nordborg M."/>
            <person name="Tomkins J."/>
            <person name="Borevitz J."/>
            <person name="Derieg N."/>
            <person name="Yan J."/>
            <person name="Mihaltcheva S."/>
            <person name="Hayes R.D."/>
            <person name="Rokhsar D."/>
        </authorList>
    </citation>
    <scope>NUCLEOTIDE SEQUENCE [LARGE SCALE GENOMIC DNA]</scope>
    <source>
        <strain evidence="16">cv. Goldsmith</strain>
    </source>
</reference>
<keyword evidence="11" id="KW-0472">Membrane</keyword>
<dbReference type="SUPFAM" id="SSF48264">
    <property type="entry name" value="Cytochrome P450"/>
    <property type="match status" value="1"/>
</dbReference>
<evidence type="ECO:0000256" key="9">
    <source>
        <dbReference type="ARBA" id="ARBA00023004"/>
    </source>
</evidence>
<dbReference type="InterPro" id="IPR017972">
    <property type="entry name" value="Cyt_P450_CS"/>
</dbReference>
<keyword evidence="10 13" id="KW-0503">Monooxygenase</keyword>
<keyword evidence="14" id="KW-0732">Signal</keyword>
<dbReference type="GO" id="GO:0020037">
    <property type="term" value="F:heme binding"/>
    <property type="evidence" value="ECO:0007669"/>
    <property type="project" value="InterPro"/>
</dbReference>
<dbReference type="AlphaFoldDB" id="A0A2G5EQS3"/>
<comment type="similarity">
    <text evidence="3 13">Belongs to the cytochrome P450 family.</text>
</comment>
<keyword evidence="4 12" id="KW-0349">Heme</keyword>
<dbReference type="GO" id="GO:0004497">
    <property type="term" value="F:monooxygenase activity"/>
    <property type="evidence" value="ECO:0007669"/>
    <property type="project" value="UniProtKB-KW"/>
</dbReference>
<name>A0A2G5EQS3_AQUCA</name>
<dbReference type="InterPro" id="IPR036396">
    <property type="entry name" value="Cyt_P450_sf"/>
</dbReference>
<keyword evidence="16" id="KW-1185">Reference proteome</keyword>
<keyword evidence="6 12" id="KW-0479">Metal-binding</keyword>
<evidence type="ECO:0000256" key="5">
    <source>
        <dbReference type="ARBA" id="ARBA00022692"/>
    </source>
</evidence>
<dbReference type="GO" id="GO:0016020">
    <property type="term" value="C:membrane"/>
    <property type="evidence" value="ECO:0007669"/>
    <property type="project" value="UniProtKB-SubCell"/>
</dbReference>
<dbReference type="PRINTS" id="PR00385">
    <property type="entry name" value="P450"/>
</dbReference>
<evidence type="ECO:0008006" key="17">
    <source>
        <dbReference type="Google" id="ProtNLM"/>
    </source>
</evidence>
<feature type="signal peptide" evidence="14">
    <location>
        <begin position="1"/>
        <end position="27"/>
    </location>
</feature>
<organism evidence="15 16">
    <name type="scientific">Aquilegia coerulea</name>
    <name type="common">Rocky mountain columbine</name>
    <dbReference type="NCBI Taxonomy" id="218851"/>
    <lineage>
        <taxon>Eukaryota</taxon>
        <taxon>Viridiplantae</taxon>
        <taxon>Streptophyta</taxon>
        <taxon>Embryophyta</taxon>
        <taxon>Tracheophyta</taxon>
        <taxon>Spermatophyta</taxon>
        <taxon>Magnoliopsida</taxon>
        <taxon>Ranunculales</taxon>
        <taxon>Ranunculaceae</taxon>
        <taxon>Thalictroideae</taxon>
        <taxon>Aquilegia</taxon>
    </lineage>
</organism>
<comment type="subcellular location">
    <subcellularLocation>
        <location evidence="2">Membrane</location>
        <topology evidence="2">Single-pass membrane protein</topology>
    </subcellularLocation>
</comment>
<evidence type="ECO:0000256" key="11">
    <source>
        <dbReference type="ARBA" id="ARBA00023136"/>
    </source>
</evidence>
<dbReference type="EMBL" id="KZ305022">
    <property type="protein sequence ID" value="PIA58090.1"/>
    <property type="molecule type" value="Genomic_DNA"/>
</dbReference>
<dbReference type="PANTHER" id="PTHR47953">
    <property type="entry name" value="OS08G0105600 PROTEIN"/>
    <property type="match status" value="1"/>
</dbReference>
<proteinExistence type="inferred from homology"/>
<dbReference type="Pfam" id="PF00067">
    <property type="entry name" value="p450"/>
    <property type="match status" value="1"/>
</dbReference>
<dbReference type="InterPro" id="IPR001128">
    <property type="entry name" value="Cyt_P450"/>
</dbReference>
<comment type="cofactor">
    <cofactor evidence="1 12">
        <name>heme</name>
        <dbReference type="ChEBI" id="CHEBI:30413"/>
    </cofactor>
</comment>
<evidence type="ECO:0000256" key="8">
    <source>
        <dbReference type="ARBA" id="ARBA00023002"/>
    </source>
</evidence>
<evidence type="ECO:0000256" key="2">
    <source>
        <dbReference type="ARBA" id="ARBA00004167"/>
    </source>
</evidence>
<dbReference type="InParanoid" id="A0A2G5EQS3"/>
<evidence type="ECO:0000256" key="7">
    <source>
        <dbReference type="ARBA" id="ARBA00022989"/>
    </source>
</evidence>
<evidence type="ECO:0000256" key="14">
    <source>
        <dbReference type="SAM" id="SignalP"/>
    </source>
</evidence>
<dbReference type="PRINTS" id="PR00463">
    <property type="entry name" value="EP450I"/>
</dbReference>
<accession>A0A2G5EQS3</accession>
<dbReference type="GO" id="GO:0044550">
    <property type="term" value="P:secondary metabolite biosynthetic process"/>
    <property type="evidence" value="ECO:0007669"/>
    <property type="project" value="UniProtKB-ARBA"/>
</dbReference>
<dbReference type="CDD" id="cd11072">
    <property type="entry name" value="CYP71-like"/>
    <property type="match status" value="1"/>
</dbReference>
<dbReference type="PROSITE" id="PS00086">
    <property type="entry name" value="CYTOCHROME_P450"/>
    <property type="match status" value="1"/>
</dbReference>
<evidence type="ECO:0000256" key="1">
    <source>
        <dbReference type="ARBA" id="ARBA00001971"/>
    </source>
</evidence>